<dbReference type="InterPro" id="IPR039361">
    <property type="entry name" value="Cyclin"/>
</dbReference>
<keyword evidence="2" id="KW-0132">Cell division</keyword>
<dbReference type="GeneID" id="120266506"/>
<dbReference type="InterPro" id="IPR013763">
    <property type="entry name" value="Cyclin-like_dom"/>
</dbReference>
<comment type="similarity">
    <text evidence="1">Belongs to the cyclin family. Cyclin AB subfamily.</text>
</comment>
<gene>
    <name evidence="10" type="primary">LOC120266506</name>
</gene>
<evidence type="ECO:0000259" key="7">
    <source>
        <dbReference type="SMART" id="SM00385"/>
    </source>
</evidence>
<evidence type="ECO:0000259" key="8">
    <source>
        <dbReference type="SMART" id="SM01332"/>
    </source>
</evidence>
<dbReference type="CDD" id="cd20507">
    <property type="entry name" value="CYCLIN_CCNB1-like_rpt1"/>
    <property type="match status" value="1"/>
</dbReference>
<evidence type="ECO:0000256" key="5">
    <source>
        <dbReference type="RuleBase" id="RU000383"/>
    </source>
</evidence>
<feature type="domain" description="Cyclin-like" evidence="7">
    <location>
        <begin position="433"/>
        <end position="517"/>
    </location>
</feature>
<name>A0AB40BRH2_DIOCR</name>
<evidence type="ECO:0000256" key="3">
    <source>
        <dbReference type="ARBA" id="ARBA00023127"/>
    </source>
</evidence>
<dbReference type="SMART" id="SM00385">
    <property type="entry name" value="CYCLIN"/>
    <property type="match status" value="2"/>
</dbReference>
<evidence type="ECO:0000256" key="2">
    <source>
        <dbReference type="ARBA" id="ARBA00022618"/>
    </source>
</evidence>
<dbReference type="InterPro" id="IPR004367">
    <property type="entry name" value="Cyclin_C-dom"/>
</dbReference>
<dbReference type="Pfam" id="PF00134">
    <property type="entry name" value="Cyclin_N"/>
    <property type="match status" value="1"/>
</dbReference>
<evidence type="ECO:0000256" key="4">
    <source>
        <dbReference type="ARBA" id="ARBA00023306"/>
    </source>
</evidence>
<dbReference type="SMART" id="SM01332">
    <property type="entry name" value="Cyclin_C"/>
    <property type="match status" value="1"/>
</dbReference>
<dbReference type="PANTHER" id="PTHR10177">
    <property type="entry name" value="CYCLINS"/>
    <property type="match status" value="1"/>
</dbReference>
<keyword evidence="9" id="KW-1185">Reference proteome</keyword>
<dbReference type="SUPFAM" id="SSF47954">
    <property type="entry name" value="Cyclin-like"/>
    <property type="match status" value="2"/>
</dbReference>
<keyword evidence="3 5" id="KW-0195">Cyclin</keyword>
<feature type="region of interest" description="Disordered" evidence="6">
    <location>
        <begin position="70"/>
        <end position="94"/>
    </location>
</feature>
<dbReference type="InterPro" id="IPR006671">
    <property type="entry name" value="Cyclin_N"/>
</dbReference>
<dbReference type="AlphaFoldDB" id="A0AB40BRH2"/>
<reference evidence="10" key="1">
    <citation type="submission" date="2025-08" db="UniProtKB">
        <authorList>
            <consortium name="RefSeq"/>
        </authorList>
    </citation>
    <scope>IDENTIFICATION</scope>
</reference>
<organism evidence="9 10">
    <name type="scientific">Dioscorea cayennensis subsp. rotundata</name>
    <name type="common">White Guinea yam</name>
    <name type="synonym">Dioscorea rotundata</name>
    <dbReference type="NCBI Taxonomy" id="55577"/>
    <lineage>
        <taxon>Eukaryota</taxon>
        <taxon>Viridiplantae</taxon>
        <taxon>Streptophyta</taxon>
        <taxon>Embryophyta</taxon>
        <taxon>Tracheophyta</taxon>
        <taxon>Spermatophyta</taxon>
        <taxon>Magnoliopsida</taxon>
        <taxon>Liliopsida</taxon>
        <taxon>Dioscoreales</taxon>
        <taxon>Dioscoreaceae</taxon>
        <taxon>Dioscorea</taxon>
    </lineage>
</organism>
<dbReference type="FunFam" id="1.10.472.10:FF:000057">
    <property type="entry name" value="Cyclin N-terminal domain containing 2"/>
    <property type="match status" value="1"/>
</dbReference>
<sequence>MVSFKGKEIKAGDGIRILEDPLPSKNTVRDFKKGPRNERSKLADVELSVESSRMNDREVSRLMPFRKSVPANPIQSKSTRLGGVNSLKGNLHNTENNMEKCDNFVRKVRTGRKAFADLSNVNQNNDKSHQLGKRLGSNQRTMKCKTEGSNILQGKNNIHKDSHGPRVSLTKTVTTASARKSILGNLRHLESTISKCNISDVKRSETAVSKSNISVKIGMRRNTLSEATIHGNLKGNRLSYGPKFIKSQGLKIPQSSKLSLARSTNGNASSRKSFRPTSKIKIGPVIKEKFAIGNCDASSLPSNKDLELPSKTEGDHDESVTLQECVTGEAKTDGSHPADDNVKTVISRPKCKRRRSYTSSLVARSEVLGEGTDCMKKDELPNIDDSSNPLEVVEYVDDIYQYYWAMEVQNPSLANYMTVQSEITPRMRGILINWLIEVHFKFELMQETLFLMVELLDRVLSLVVVKKKELQMVGLTSLLLASKYEDFWHPKIAELISISANLYTRDEMLAMEKLILTKLRFRLNIPTPYVFMIRFLKAAQSEKKLEHLAFYLIELCLVEYEALRFKSSLLCASAIYVARCTLNITPVWTGLLMKHARYEEPELRACANMILGFHIAASRKSVNFTYEKFQSPERGCVAKLKPLDKLPL</sequence>
<dbReference type="Proteomes" id="UP001515500">
    <property type="component" value="Chromosome 8"/>
</dbReference>
<dbReference type="RefSeq" id="XP_039130073.1">
    <property type="nucleotide sequence ID" value="XM_039274139.1"/>
</dbReference>
<dbReference type="InterPro" id="IPR036915">
    <property type="entry name" value="Cyclin-like_sf"/>
</dbReference>
<proteinExistence type="inferred from homology"/>
<evidence type="ECO:0000256" key="6">
    <source>
        <dbReference type="SAM" id="MobiDB-lite"/>
    </source>
</evidence>
<keyword evidence="4" id="KW-0131">Cell cycle</keyword>
<evidence type="ECO:0000313" key="10">
    <source>
        <dbReference type="RefSeq" id="XP_039130073.1"/>
    </source>
</evidence>
<accession>A0AB40BRH2</accession>
<evidence type="ECO:0000256" key="1">
    <source>
        <dbReference type="ARBA" id="ARBA00006955"/>
    </source>
</evidence>
<feature type="domain" description="Cyclin C-terminal" evidence="8">
    <location>
        <begin position="526"/>
        <end position="643"/>
    </location>
</feature>
<feature type="compositionally biased region" description="Basic and acidic residues" evidence="6">
    <location>
        <begin position="27"/>
        <end position="39"/>
    </location>
</feature>
<dbReference type="Pfam" id="PF02984">
    <property type="entry name" value="Cyclin_C"/>
    <property type="match status" value="1"/>
</dbReference>
<evidence type="ECO:0000313" key="9">
    <source>
        <dbReference type="Proteomes" id="UP001515500"/>
    </source>
</evidence>
<feature type="domain" description="Cyclin-like" evidence="7">
    <location>
        <begin position="530"/>
        <end position="612"/>
    </location>
</feature>
<dbReference type="GO" id="GO:0051301">
    <property type="term" value="P:cell division"/>
    <property type="evidence" value="ECO:0007669"/>
    <property type="project" value="UniProtKB-KW"/>
</dbReference>
<dbReference type="FunFam" id="1.10.472.10:FF:000091">
    <property type="entry name" value="putative cyclin-B3-1 isoform X3"/>
    <property type="match status" value="1"/>
</dbReference>
<dbReference type="Gene3D" id="1.10.472.10">
    <property type="entry name" value="Cyclin-like"/>
    <property type="match status" value="2"/>
</dbReference>
<feature type="region of interest" description="Disordered" evidence="6">
    <location>
        <begin position="19"/>
        <end position="39"/>
    </location>
</feature>
<protein>
    <submittedName>
        <fullName evidence="10">Cyclin-B3-1 isoform X3</fullName>
    </submittedName>
</protein>